<name>A0A8J1V0X0_OWEFU</name>
<evidence type="ECO:0000313" key="1">
    <source>
        <dbReference type="EMBL" id="CAH1787884.1"/>
    </source>
</evidence>
<organism evidence="1 2">
    <name type="scientific">Owenia fusiformis</name>
    <name type="common">Polychaete worm</name>
    <dbReference type="NCBI Taxonomy" id="6347"/>
    <lineage>
        <taxon>Eukaryota</taxon>
        <taxon>Metazoa</taxon>
        <taxon>Spiralia</taxon>
        <taxon>Lophotrochozoa</taxon>
        <taxon>Annelida</taxon>
        <taxon>Polychaeta</taxon>
        <taxon>Sedentaria</taxon>
        <taxon>Canalipalpata</taxon>
        <taxon>Sabellida</taxon>
        <taxon>Oweniida</taxon>
        <taxon>Oweniidae</taxon>
        <taxon>Owenia</taxon>
    </lineage>
</organism>
<dbReference type="EMBL" id="CAIIXF020000006">
    <property type="protein sequence ID" value="CAH1787884.1"/>
    <property type="molecule type" value="Genomic_DNA"/>
</dbReference>
<keyword evidence="2" id="KW-1185">Reference proteome</keyword>
<sequence>MEQSNSVSMRFLAKAQLIHYNYSICMCVHYLKIWTFPLEFPPTMLLRVGWNTLILLKEPRSSVSMRFLAKAQLIHSICMCVHYLKIWTFPLEFPPTMMLRVGWNTLILLMEPRSSVSMRFLAKAQLINSICMCVHYLKIWTLPLEFPPTMMLRVGWNTLILLMEPRSSVSVRFLAKAQLIHSICMCVHYLKIWTLPLEFPPTMMLRVGWNTLMLLTEPSSSVSVIFFAKAPVSAPQISIYKTRSKSVQ</sequence>
<accession>A0A8J1V0X0</accession>
<dbReference type="AlphaFoldDB" id="A0A8J1V0X0"/>
<protein>
    <submittedName>
        <fullName evidence="1">Uncharacterized protein</fullName>
    </submittedName>
</protein>
<evidence type="ECO:0000313" key="2">
    <source>
        <dbReference type="Proteomes" id="UP000749559"/>
    </source>
</evidence>
<gene>
    <name evidence="1" type="ORF">OFUS_LOCUS13512</name>
</gene>
<dbReference type="Proteomes" id="UP000749559">
    <property type="component" value="Unassembled WGS sequence"/>
</dbReference>
<comment type="caution">
    <text evidence="1">The sequence shown here is derived from an EMBL/GenBank/DDBJ whole genome shotgun (WGS) entry which is preliminary data.</text>
</comment>
<reference evidence="1" key="1">
    <citation type="submission" date="2022-03" db="EMBL/GenBank/DDBJ databases">
        <authorList>
            <person name="Martin C."/>
        </authorList>
    </citation>
    <scope>NUCLEOTIDE SEQUENCE</scope>
</reference>
<proteinExistence type="predicted"/>